<evidence type="ECO:0000259" key="5">
    <source>
        <dbReference type="Pfam" id="PF05362"/>
    </source>
</evidence>
<keyword evidence="4" id="KW-0067">ATP-binding</keyword>
<dbReference type="InterPro" id="IPR054594">
    <property type="entry name" value="Lon_lid"/>
</dbReference>
<dbReference type="Pfam" id="PF22667">
    <property type="entry name" value="Lon_lid"/>
    <property type="match status" value="1"/>
</dbReference>
<organism evidence="7">
    <name type="scientific">Timema bartmani</name>
    <dbReference type="NCBI Taxonomy" id="61472"/>
    <lineage>
        <taxon>Eukaryota</taxon>
        <taxon>Metazoa</taxon>
        <taxon>Ecdysozoa</taxon>
        <taxon>Arthropoda</taxon>
        <taxon>Hexapoda</taxon>
        <taxon>Insecta</taxon>
        <taxon>Pterygota</taxon>
        <taxon>Neoptera</taxon>
        <taxon>Polyneoptera</taxon>
        <taxon>Phasmatodea</taxon>
        <taxon>Timematodea</taxon>
        <taxon>Timematoidea</taxon>
        <taxon>Timematidae</taxon>
        <taxon>Timema</taxon>
    </lineage>
</organism>
<protein>
    <recommendedName>
        <fullName evidence="8">Lon proteolytic domain-containing protein</fullName>
    </recommendedName>
</protein>
<dbReference type="SUPFAM" id="SSF54211">
    <property type="entry name" value="Ribosomal protein S5 domain 2-like"/>
    <property type="match status" value="1"/>
</dbReference>
<dbReference type="InterPro" id="IPR008269">
    <property type="entry name" value="Lon_proteolytic"/>
</dbReference>
<dbReference type="Pfam" id="PF05362">
    <property type="entry name" value="Lon_C"/>
    <property type="match status" value="1"/>
</dbReference>
<evidence type="ECO:0000313" key="7">
    <source>
        <dbReference type="EMBL" id="CAD7450408.1"/>
    </source>
</evidence>
<feature type="domain" description="Lon protease AAA+ ATPase lid" evidence="6">
    <location>
        <begin position="26"/>
        <end position="57"/>
    </location>
</feature>
<evidence type="ECO:0000256" key="2">
    <source>
        <dbReference type="ARBA" id="ARBA00022741"/>
    </source>
</evidence>
<dbReference type="EMBL" id="OD575202">
    <property type="protein sequence ID" value="CAD7450408.1"/>
    <property type="molecule type" value="Genomic_DNA"/>
</dbReference>
<evidence type="ECO:0000259" key="6">
    <source>
        <dbReference type="Pfam" id="PF22667"/>
    </source>
</evidence>
<sequence>MFTGTFLSRACLNHFSTQLSTYGFSVSKYTLEAGVRSLERRLAALCRDVAVKVAEKRLLHKTASSFLPVIIDIVALEDILGPPFYLDNELWSRVGRPGVAVGLAWSTTGAQVMIVEVSKMEGTGELILTGYLGRVMKESAKIALNWVRTAAIEVRTKVR</sequence>
<dbReference type="GO" id="GO:0030163">
    <property type="term" value="P:protein catabolic process"/>
    <property type="evidence" value="ECO:0007669"/>
    <property type="project" value="InterPro"/>
</dbReference>
<dbReference type="GO" id="GO:0004176">
    <property type="term" value="F:ATP-dependent peptidase activity"/>
    <property type="evidence" value="ECO:0007669"/>
    <property type="project" value="InterPro"/>
</dbReference>
<keyword evidence="2" id="KW-0547">Nucleotide-binding</keyword>
<proteinExistence type="predicted"/>
<gene>
    <name evidence="7" type="ORF">TBIB3V08_LOCUS12678</name>
</gene>
<dbReference type="AlphaFoldDB" id="A0A7R9FBB0"/>
<evidence type="ECO:0000256" key="4">
    <source>
        <dbReference type="ARBA" id="ARBA00022840"/>
    </source>
</evidence>
<evidence type="ECO:0008006" key="8">
    <source>
        <dbReference type="Google" id="ProtNLM"/>
    </source>
</evidence>
<reference evidence="7" key="1">
    <citation type="submission" date="2020-11" db="EMBL/GenBank/DDBJ databases">
        <authorList>
            <person name="Tran Van P."/>
        </authorList>
    </citation>
    <scope>NUCLEOTIDE SEQUENCE</scope>
</reference>
<dbReference type="Gene3D" id="1.10.8.60">
    <property type="match status" value="1"/>
</dbReference>
<accession>A0A7R9FBB0</accession>
<evidence type="ECO:0000256" key="1">
    <source>
        <dbReference type="ARBA" id="ARBA00022670"/>
    </source>
</evidence>
<keyword evidence="3" id="KW-0378">Hydrolase</keyword>
<dbReference type="GO" id="GO:0006508">
    <property type="term" value="P:proteolysis"/>
    <property type="evidence" value="ECO:0007669"/>
    <property type="project" value="UniProtKB-KW"/>
</dbReference>
<keyword evidence="1" id="KW-0645">Protease</keyword>
<dbReference type="InterPro" id="IPR020568">
    <property type="entry name" value="Ribosomal_Su5_D2-typ_SF"/>
</dbReference>
<dbReference type="GO" id="GO:0004252">
    <property type="term" value="F:serine-type endopeptidase activity"/>
    <property type="evidence" value="ECO:0007669"/>
    <property type="project" value="InterPro"/>
</dbReference>
<name>A0A7R9FBB0_9NEOP</name>
<dbReference type="Gene3D" id="3.30.230.10">
    <property type="match status" value="1"/>
</dbReference>
<dbReference type="GO" id="GO:0005524">
    <property type="term" value="F:ATP binding"/>
    <property type="evidence" value="ECO:0007669"/>
    <property type="project" value="UniProtKB-KW"/>
</dbReference>
<dbReference type="InterPro" id="IPR014721">
    <property type="entry name" value="Ribsml_uS5_D2-typ_fold_subgr"/>
</dbReference>
<feature type="domain" description="Lon proteolytic" evidence="5">
    <location>
        <begin position="73"/>
        <end position="155"/>
    </location>
</feature>
<dbReference type="InterPro" id="IPR027065">
    <property type="entry name" value="Lon_Prtase"/>
</dbReference>
<evidence type="ECO:0000256" key="3">
    <source>
        <dbReference type="ARBA" id="ARBA00022801"/>
    </source>
</evidence>
<dbReference type="InterPro" id="IPR027417">
    <property type="entry name" value="P-loop_NTPase"/>
</dbReference>
<dbReference type="SUPFAM" id="SSF52540">
    <property type="entry name" value="P-loop containing nucleoside triphosphate hydrolases"/>
    <property type="match status" value="1"/>
</dbReference>
<dbReference type="PANTHER" id="PTHR10046">
    <property type="entry name" value="ATP DEPENDENT LON PROTEASE FAMILY MEMBER"/>
    <property type="match status" value="1"/>
</dbReference>